<comment type="caution">
    <text evidence="1">The sequence shown here is derived from an EMBL/GenBank/DDBJ whole genome shotgun (WGS) entry which is preliminary data.</text>
</comment>
<dbReference type="PANTHER" id="PTHR46890:SF48">
    <property type="entry name" value="RNA-DIRECTED DNA POLYMERASE"/>
    <property type="match status" value="1"/>
</dbReference>
<dbReference type="InterPro" id="IPR052343">
    <property type="entry name" value="Retrotransposon-Effector_Assoc"/>
</dbReference>
<protein>
    <recommendedName>
        <fullName evidence="3">Reverse transcriptase</fullName>
    </recommendedName>
</protein>
<evidence type="ECO:0000313" key="1">
    <source>
        <dbReference type="EMBL" id="KAK2655743.1"/>
    </source>
</evidence>
<proteinExistence type="predicted"/>
<dbReference type="EMBL" id="JANJYI010000003">
    <property type="protein sequence ID" value="KAK2655743.1"/>
    <property type="molecule type" value="Genomic_DNA"/>
</dbReference>
<organism evidence="1 2">
    <name type="scientific">Dipteronia dyeriana</name>
    <dbReference type="NCBI Taxonomy" id="168575"/>
    <lineage>
        <taxon>Eukaryota</taxon>
        <taxon>Viridiplantae</taxon>
        <taxon>Streptophyta</taxon>
        <taxon>Embryophyta</taxon>
        <taxon>Tracheophyta</taxon>
        <taxon>Spermatophyta</taxon>
        <taxon>Magnoliopsida</taxon>
        <taxon>eudicotyledons</taxon>
        <taxon>Gunneridae</taxon>
        <taxon>Pentapetalae</taxon>
        <taxon>rosids</taxon>
        <taxon>malvids</taxon>
        <taxon>Sapindales</taxon>
        <taxon>Sapindaceae</taxon>
        <taxon>Hippocastanoideae</taxon>
        <taxon>Acereae</taxon>
        <taxon>Dipteronia</taxon>
    </lineage>
</organism>
<evidence type="ECO:0000313" key="2">
    <source>
        <dbReference type="Proteomes" id="UP001280121"/>
    </source>
</evidence>
<dbReference type="Proteomes" id="UP001280121">
    <property type="component" value="Unassembled WGS sequence"/>
</dbReference>
<evidence type="ECO:0008006" key="3">
    <source>
        <dbReference type="Google" id="ProtNLM"/>
    </source>
</evidence>
<accession>A0AAD9XAF5</accession>
<dbReference type="AlphaFoldDB" id="A0AAD9XAF5"/>
<dbReference type="PANTHER" id="PTHR46890">
    <property type="entry name" value="NON-LTR RETROLELEMENT REVERSE TRANSCRIPTASE-LIKE PROTEIN-RELATED"/>
    <property type="match status" value="1"/>
</dbReference>
<sequence length="246" mass="28305">MSFYGHPESNHALTLLQRLYSMSNFLWACVSDFEEILEDSANGGGLSRPRCMIEYFRRAIDDRHLLDLGYIEPHFTWCNKRHVRCFDSRKVEICDVVQYYLNGLFCSSAPSRDCMHDVLSYVQSSLLDSKRRFLDSRFIDEDFGRAVFDMGPFKALGVYGIPVSFFQNNWSIIGWSVTNACLGVLNEGHNLEEVNKTLITLIPMVNKPERMTEFCPISLCNVLYKIMAKALTNRLKGVIREVILES</sequence>
<keyword evidence="2" id="KW-1185">Reference proteome</keyword>
<name>A0AAD9XAF5_9ROSI</name>
<reference evidence="1" key="1">
    <citation type="journal article" date="2023" name="Plant J.">
        <title>Genome sequences and population genomics provide insights into the demographic history, inbreeding, and mutation load of two 'living fossil' tree species of Dipteronia.</title>
        <authorList>
            <person name="Feng Y."/>
            <person name="Comes H.P."/>
            <person name="Chen J."/>
            <person name="Zhu S."/>
            <person name="Lu R."/>
            <person name="Zhang X."/>
            <person name="Li P."/>
            <person name="Qiu J."/>
            <person name="Olsen K.M."/>
            <person name="Qiu Y."/>
        </authorList>
    </citation>
    <scope>NUCLEOTIDE SEQUENCE</scope>
    <source>
        <strain evidence="1">KIB01</strain>
    </source>
</reference>
<gene>
    <name evidence="1" type="ORF">Ddye_008795</name>
</gene>